<dbReference type="PRINTS" id="PR01415">
    <property type="entry name" value="ANKYRIN"/>
</dbReference>
<protein>
    <recommendedName>
        <fullName evidence="13">Ankyrin repeat and FYVE domain-containing protein 1</fullName>
    </recommendedName>
</protein>
<feature type="repeat" description="ANK" evidence="6">
    <location>
        <begin position="932"/>
        <end position="965"/>
    </location>
</feature>
<dbReference type="CDD" id="cd18501">
    <property type="entry name" value="BACK_ANKFY1_Rank5"/>
    <property type="match status" value="1"/>
</dbReference>
<dbReference type="CDD" id="cd18303">
    <property type="entry name" value="BTB_POZ_Rank-5"/>
    <property type="match status" value="1"/>
</dbReference>
<dbReference type="CDD" id="cd15728">
    <property type="entry name" value="FYVE_ANFY1"/>
    <property type="match status" value="1"/>
</dbReference>
<evidence type="ECO:0000256" key="4">
    <source>
        <dbReference type="ARBA" id="ARBA00022833"/>
    </source>
</evidence>
<evidence type="ECO:0000256" key="3">
    <source>
        <dbReference type="ARBA" id="ARBA00022771"/>
    </source>
</evidence>
<feature type="repeat" description="ANK" evidence="6">
    <location>
        <begin position="646"/>
        <end position="678"/>
    </location>
</feature>
<dbReference type="PANTHER" id="PTHR24198:SF191">
    <property type="entry name" value="RABANKYRIN-5-LIKE"/>
    <property type="match status" value="1"/>
</dbReference>
<dbReference type="InterPro" id="IPR017455">
    <property type="entry name" value="Znf_FYVE-rel"/>
</dbReference>
<keyword evidence="1" id="KW-0479">Metal-binding</keyword>
<feature type="repeat" description="ANK" evidence="6">
    <location>
        <begin position="580"/>
        <end position="612"/>
    </location>
</feature>
<feature type="repeat" description="ANK" evidence="6">
    <location>
        <begin position="899"/>
        <end position="931"/>
    </location>
</feature>
<gene>
    <name evidence="11" type="ORF">V9T40_013101</name>
</gene>
<dbReference type="PROSITE" id="PS50297">
    <property type="entry name" value="ANK_REP_REGION"/>
    <property type="match status" value="9"/>
</dbReference>
<feature type="repeat" description="ANK" evidence="6">
    <location>
        <begin position="613"/>
        <end position="645"/>
    </location>
</feature>
<dbReference type="PROSITE" id="PS50088">
    <property type="entry name" value="ANK_REPEAT"/>
    <property type="match status" value="14"/>
</dbReference>
<dbReference type="Pfam" id="PF01363">
    <property type="entry name" value="FYVE"/>
    <property type="match status" value="1"/>
</dbReference>
<dbReference type="Gene3D" id="3.30.710.10">
    <property type="entry name" value="Potassium Channel Kv1.1, Chain A"/>
    <property type="match status" value="1"/>
</dbReference>
<reference evidence="11 12" key="1">
    <citation type="submission" date="2024-03" db="EMBL/GenBank/DDBJ databases">
        <title>Adaptation during the transition from Ophiocordyceps entomopathogen to insect associate is accompanied by gene loss and intensified selection.</title>
        <authorList>
            <person name="Ward C.M."/>
            <person name="Onetto C.A."/>
            <person name="Borneman A.R."/>
        </authorList>
    </citation>
    <scope>NUCLEOTIDE SEQUENCE [LARGE SCALE GENOMIC DNA]</scope>
    <source>
        <strain evidence="11">AWRI1</strain>
        <tissue evidence="11">Single Adult Female</tissue>
    </source>
</reference>
<dbReference type="SUPFAM" id="SSF54695">
    <property type="entry name" value="POZ domain"/>
    <property type="match status" value="1"/>
</dbReference>
<keyword evidence="3 7" id="KW-0863">Zinc-finger</keyword>
<feature type="domain" description="BTB" evidence="9">
    <location>
        <begin position="85"/>
        <end position="147"/>
    </location>
</feature>
<dbReference type="AlphaFoldDB" id="A0AAN9Y5D7"/>
<feature type="repeat" description="ANK" evidence="6">
    <location>
        <begin position="1038"/>
        <end position="1070"/>
    </location>
</feature>
<evidence type="ECO:0000259" key="10">
    <source>
        <dbReference type="PROSITE" id="PS50178"/>
    </source>
</evidence>
<sequence length="1162" mass="127639">MIIVSHIRDISLQFCRSYSSRNEVDKLQQHLALLKEEYVKLQTVHNDLERKYALLSATSGETSENSYVLRLVKIVNGLFDNPAYSDISVKVPSRIIPAHKIVLAARSNNWSDANLLEISSLDWTDMSSEIGMALLKWIYTDQVDFSRGENFTLDLMKVASVYQLNDLISKCEKGLMASVNVRNCVRFYTTADEIGAESLKQHCSTLISTHWEDFTCEDFSHMTAPLLYHMFKNKTKYILHSAVRLRREDVVFLFLVENNAQLAVCLNELDSRGELALDIALKDREMGIARTLLEHKADPDARDSKGWTILHRAVERGDGFAAKFLLERGASISIVTPERGDTALHLIASSSPDTTSEDSTDLLVAVAKMLLDKGLDPNIQNNQGFAALHLAVMARNVKLFNLLVSRSNVDLNVRNSEGHTPLYFALISARNLSDADSLATQLVENGAHANPIYDANANSLLHMVTEDCLEEAALFICSHAKNINHTNQRGETALHVACEKGLTALIKKLLQCGANPNIATALPVSVLAGDEVVNRSYRMTPLLIAILNQQDAAVKTILEYNDSMKDTNNSFISLNHKDSRGDSALSLAVAMDMQHFIPDLIAGGADVNIRNGEGLTLLHQAILKQDAKSALFILSQGANVDARTQNNITPLELAIKCTVPSVVEALCKKGVDMSVTNENGDCPLWMALSSDKEDIASILVRYGVDVDCWSEGPGGCLQTLLHRAVDENNETISRFLIQSGCDLNSPRRPGPGGRGGEEAFDLQTPLHLCCSWGLEKVVQVLIEHGADVCAKDIELRTPLHVAVYNQHPGIINLLLCHPAIEVSLMERDKNGLTPFATALTCRNDKAAMAILNKLPTAAEQFDNKGRNFLHMAIQKGDIESILFLLSIHVDVNSRVQDINQTTPLHLAAKTGNEMLVRSLILAGARVNDTDAKGQTALHVASEAGHATIITALLGCDGVNFEALDNEGNNALHIACREGHLNAVKVLLSESAINAEAVNLRGRTPLHLLAKYPRENASAICEQFVESMPDYPLDKPDAEGNTVLLLAYMNGHGNLCRTLVKSGASVGAMNKHGITIFNYQVATKQLLHRLLDQLSKEPPWVDGDICQECDIKFGITQRKHHCRHCGRLLCSKCAAMDVPILKYNINKPVRVCVTCFNVIQGSC</sequence>
<evidence type="ECO:0000256" key="6">
    <source>
        <dbReference type="PROSITE-ProRule" id="PRU00023"/>
    </source>
</evidence>
<feature type="repeat" description="ANK" evidence="6">
    <location>
        <begin position="339"/>
        <end position="382"/>
    </location>
</feature>
<feature type="repeat" description="ANK" evidence="6">
    <location>
        <begin position="864"/>
        <end position="896"/>
    </location>
</feature>
<dbReference type="InterPro" id="IPR000210">
    <property type="entry name" value="BTB/POZ_dom"/>
</dbReference>
<evidence type="ECO:0000313" key="12">
    <source>
        <dbReference type="Proteomes" id="UP001367676"/>
    </source>
</evidence>
<dbReference type="InterPro" id="IPR049764">
    <property type="entry name" value="ANFY1_FYVE"/>
</dbReference>
<dbReference type="InterPro" id="IPR036770">
    <property type="entry name" value="Ankyrin_rpt-contain_sf"/>
</dbReference>
<accession>A0AAN9Y5D7</accession>
<dbReference type="Proteomes" id="UP001367676">
    <property type="component" value="Unassembled WGS sequence"/>
</dbReference>
<keyword evidence="5 6" id="KW-0040">ANK repeat</keyword>
<dbReference type="Pfam" id="PF00023">
    <property type="entry name" value="Ank"/>
    <property type="match status" value="2"/>
</dbReference>
<comment type="caution">
    <text evidence="11">The sequence shown here is derived from an EMBL/GenBank/DDBJ whole genome shotgun (WGS) entry which is preliminary data.</text>
</comment>
<name>A0AAN9Y5D7_9HEMI</name>
<feature type="repeat" description="ANK" evidence="6">
    <location>
        <begin position="305"/>
        <end position="337"/>
    </location>
</feature>
<feature type="repeat" description="ANK" evidence="6">
    <location>
        <begin position="272"/>
        <end position="304"/>
    </location>
</feature>
<feature type="domain" description="FYVE-type" evidence="10">
    <location>
        <begin position="1099"/>
        <end position="1159"/>
    </location>
</feature>
<dbReference type="SUPFAM" id="SSF48403">
    <property type="entry name" value="Ankyrin repeat"/>
    <property type="match status" value="3"/>
</dbReference>
<dbReference type="Gene3D" id="1.25.40.20">
    <property type="entry name" value="Ankyrin repeat-containing domain"/>
    <property type="match status" value="5"/>
</dbReference>
<dbReference type="InterPro" id="IPR000306">
    <property type="entry name" value="Znf_FYVE"/>
</dbReference>
<dbReference type="SMART" id="SM00225">
    <property type="entry name" value="BTB"/>
    <property type="match status" value="1"/>
</dbReference>
<dbReference type="InterPro" id="IPR011333">
    <property type="entry name" value="SKP1/BTB/POZ_sf"/>
</dbReference>
<evidence type="ECO:0000256" key="1">
    <source>
        <dbReference type="ARBA" id="ARBA00022723"/>
    </source>
</evidence>
<feature type="coiled-coil region" evidence="8">
    <location>
        <begin position="24"/>
        <end position="51"/>
    </location>
</feature>
<keyword evidence="12" id="KW-1185">Reference proteome</keyword>
<dbReference type="Pfam" id="PF13637">
    <property type="entry name" value="Ank_4"/>
    <property type="match status" value="1"/>
</dbReference>
<dbReference type="PROSITE" id="PS50097">
    <property type="entry name" value="BTB"/>
    <property type="match status" value="1"/>
</dbReference>
<evidence type="ECO:0008006" key="13">
    <source>
        <dbReference type="Google" id="ProtNLM"/>
    </source>
</evidence>
<dbReference type="InterPro" id="IPR049765">
    <property type="entry name" value="ANFY1_BTB_POZ"/>
</dbReference>
<dbReference type="SMART" id="SM00064">
    <property type="entry name" value="FYVE"/>
    <property type="match status" value="1"/>
</dbReference>
<dbReference type="Pfam" id="PF12796">
    <property type="entry name" value="Ank_2"/>
    <property type="match status" value="4"/>
</dbReference>
<dbReference type="PANTHER" id="PTHR24198">
    <property type="entry name" value="ANKYRIN REPEAT AND PROTEIN KINASE DOMAIN-CONTAINING PROTEIN"/>
    <property type="match status" value="1"/>
</dbReference>
<keyword evidence="4" id="KW-0862">Zinc</keyword>
<dbReference type="GO" id="GO:0008270">
    <property type="term" value="F:zinc ion binding"/>
    <property type="evidence" value="ECO:0007669"/>
    <property type="project" value="UniProtKB-KW"/>
</dbReference>
<dbReference type="InterPro" id="IPR002110">
    <property type="entry name" value="Ankyrin_rpt"/>
</dbReference>
<dbReference type="Pfam" id="PF00651">
    <property type="entry name" value="BTB"/>
    <property type="match status" value="1"/>
</dbReference>
<dbReference type="PROSITE" id="PS50178">
    <property type="entry name" value="ZF_FYVE"/>
    <property type="match status" value="1"/>
</dbReference>
<feature type="repeat" description="ANK" evidence="6">
    <location>
        <begin position="966"/>
        <end position="991"/>
    </location>
</feature>
<evidence type="ECO:0000313" key="11">
    <source>
        <dbReference type="EMBL" id="KAK7595276.1"/>
    </source>
</evidence>
<evidence type="ECO:0000256" key="8">
    <source>
        <dbReference type="SAM" id="Coils"/>
    </source>
</evidence>
<organism evidence="11 12">
    <name type="scientific">Parthenolecanium corni</name>
    <dbReference type="NCBI Taxonomy" id="536013"/>
    <lineage>
        <taxon>Eukaryota</taxon>
        <taxon>Metazoa</taxon>
        <taxon>Ecdysozoa</taxon>
        <taxon>Arthropoda</taxon>
        <taxon>Hexapoda</taxon>
        <taxon>Insecta</taxon>
        <taxon>Pterygota</taxon>
        <taxon>Neoptera</taxon>
        <taxon>Paraneoptera</taxon>
        <taxon>Hemiptera</taxon>
        <taxon>Sternorrhyncha</taxon>
        <taxon>Coccoidea</taxon>
        <taxon>Coccidae</taxon>
        <taxon>Parthenolecanium</taxon>
    </lineage>
</organism>
<feature type="repeat" description="ANK" evidence="6">
    <location>
        <begin position="489"/>
        <end position="521"/>
    </location>
</feature>
<evidence type="ECO:0000259" key="9">
    <source>
        <dbReference type="PROSITE" id="PS50097"/>
    </source>
</evidence>
<dbReference type="InterPro" id="IPR013083">
    <property type="entry name" value="Znf_RING/FYVE/PHD"/>
</dbReference>
<feature type="repeat" description="ANK" evidence="6">
    <location>
        <begin position="761"/>
        <end position="793"/>
    </location>
</feature>
<dbReference type="EMBL" id="JBBCAQ010000018">
    <property type="protein sequence ID" value="KAK7595276.1"/>
    <property type="molecule type" value="Genomic_DNA"/>
</dbReference>
<dbReference type="FunFam" id="3.30.40.10:FF:000104">
    <property type="entry name" value="Ankyrin repeat and FYVE domain-containing 1"/>
    <property type="match status" value="1"/>
</dbReference>
<dbReference type="SUPFAM" id="SSF57903">
    <property type="entry name" value="FYVE/PHD zinc finger"/>
    <property type="match status" value="1"/>
</dbReference>
<dbReference type="InterPro" id="IPR011011">
    <property type="entry name" value="Znf_FYVE_PHD"/>
</dbReference>
<evidence type="ECO:0000256" key="5">
    <source>
        <dbReference type="ARBA" id="ARBA00023043"/>
    </source>
</evidence>
<dbReference type="InterPro" id="IPR049763">
    <property type="entry name" value="ANKFY1_BACK"/>
</dbReference>
<evidence type="ECO:0000256" key="2">
    <source>
        <dbReference type="ARBA" id="ARBA00022737"/>
    </source>
</evidence>
<evidence type="ECO:0000256" key="7">
    <source>
        <dbReference type="PROSITE-ProRule" id="PRU00091"/>
    </source>
</evidence>
<proteinExistence type="predicted"/>
<feature type="repeat" description="ANK" evidence="6">
    <location>
        <begin position="679"/>
        <end position="711"/>
    </location>
</feature>
<dbReference type="SMART" id="SM00248">
    <property type="entry name" value="ANK"/>
    <property type="match status" value="22"/>
</dbReference>
<dbReference type="Gene3D" id="3.30.40.10">
    <property type="entry name" value="Zinc/RING finger domain, C3HC4 (zinc finger)"/>
    <property type="match status" value="1"/>
</dbReference>
<keyword evidence="2" id="KW-0677">Repeat</keyword>
<keyword evidence="8" id="KW-0175">Coiled coil</keyword>